<dbReference type="Proteomes" id="UP000244334">
    <property type="component" value="Unassembled WGS sequence"/>
</dbReference>
<comment type="caution">
    <text evidence="1">The sequence shown here is derived from an EMBL/GenBank/DDBJ whole genome shotgun (WGS) entry which is preliminary data.</text>
</comment>
<reference evidence="1" key="1">
    <citation type="submission" date="2018-04" db="EMBL/GenBank/DDBJ databases">
        <title>Genomes of the Obligate Erwinia dacicola and Facultative Enterobacter sp. OLF Endosymbionts of the Olive Fruit fly, Bactrocera oleae.</title>
        <authorList>
            <person name="Estes A.M."/>
            <person name="Hearn D.J."/>
            <person name="Agarwal S."/>
            <person name="Pierson E.A."/>
            <person name="Dunning-Hotopp J.C."/>
        </authorList>
    </citation>
    <scope>NUCLEOTIDE SEQUENCE [LARGE SCALE GENOMIC DNA]</scope>
    <source>
        <strain evidence="1">Oroville</strain>
    </source>
</reference>
<sequence>MAIHGIRRFTPVWLALASHKKVALVACIRKLLTILNAMLRKNEEWN</sequence>
<protein>
    <submittedName>
        <fullName evidence="1">Transposase</fullName>
    </submittedName>
</protein>
<dbReference type="EMBL" id="LJAM02000416">
    <property type="protein sequence ID" value="RAP70227.1"/>
    <property type="molecule type" value="Genomic_DNA"/>
</dbReference>
<dbReference type="AlphaFoldDB" id="A0A328THY8"/>
<evidence type="ECO:0000313" key="2">
    <source>
        <dbReference type="Proteomes" id="UP000244334"/>
    </source>
</evidence>
<gene>
    <name evidence="1" type="ORF">ACZ87_02971</name>
</gene>
<keyword evidence="2" id="KW-1185">Reference proteome</keyword>
<accession>A0A328THY8</accession>
<organism evidence="1 2">
    <name type="scientific">Candidatus Erwinia dacicola</name>
    <dbReference type="NCBI Taxonomy" id="252393"/>
    <lineage>
        <taxon>Bacteria</taxon>
        <taxon>Pseudomonadati</taxon>
        <taxon>Pseudomonadota</taxon>
        <taxon>Gammaproteobacteria</taxon>
        <taxon>Enterobacterales</taxon>
        <taxon>Erwiniaceae</taxon>
        <taxon>Erwinia</taxon>
    </lineage>
</organism>
<proteinExistence type="predicted"/>
<evidence type="ECO:0000313" key="1">
    <source>
        <dbReference type="EMBL" id="RAP70227.1"/>
    </source>
</evidence>
<name>A0A328THY8_9GAMM</name>